<organism evidence="3 4">
    <name type="scientific">Madurella fahalii</name>
    <dbReference type="NCBI Taxonomy" id="1157608"/>
    <lineage>
        <taxon>Eukaryota</taxon>
        <taxon>Fungi</taxon>
        <taxon>Dikarya</taxon>
        <taxon>Ascomycota</taxon>
        <taxon>Pezizomycotina</taxon>
        <taxon>Sordariomycetes</taxon>
        <taxon>Sordariomycetidae</taxon>
        <taxon>Sordariales</taxon>
        <taxon>Sordariales incertae sedis</taxon>
        <taxon>Madurella</taxon>
    </lineage>
</organism>
<feature type="compositionally biased region" description="Acidic residues" evidence="1">
    <location>
        <begin position="139"/>
        <end position="152"/>
    </location>
</feature>
<evidence type="ECO:0000313" key="4">
    <source>
        <dbReference type="Proteomes" id="UP001628179"/>
    </source>
</evidence>
<evidence type="ECO:0000256" key="1">
    <source>
        <dbReference type="SAM" id="MobiDB-lite"/>
    </source>
</evidence>
<protein>
    <submittedName>
        <fullName evidence="3">Enhancer of mRNA-decapping protein 4</fullName>
    </submittedName>
</protein>
<comment type="caution">
    <text evidence="3">The sequence shown here is derived from an EMBL/GenBank/DDBJ whole genome shotgun (WGS) entry which is preliminary data.</text>
</comment>
<sequence length="212" mass="21720">MRASLVVVAAALGLANAANNEPRLFRAPKGLRGLEGRQAFDPGEETRPGETCVEAFGEGFIECVPASDTEPSLCINPDLGHTCCNNLWGCPADSFCLVQDLCCPTGLDPETCAAENNVSLPPDFGATTTSTPEETATTEPEETATTEPEETATAEPTVSTTARTTRVPTGTGGDGTATRTTTRSGPIITGGAHHEMAGVAAAMLGLAAAIVL</sequence>
<evidence type="ECO:0000313" key="3">
    <source>
        <dbReference type="EMBL" id="GAB1320016.1"/>
    </source>
</evidence>
<proteinExistence type="predicted"/>
<dbReference type="RefSeq" id="XP_070921746.1">
    <property type="nucleotide sequence ID" value="XM_071065645.1"/>
</dbReference>
<keyword evidence="2" id="KW-0732">Signal</keyword>
<dbReference type="GeneID" id="98180968"/>
<name>A0ABQ0GQJ8_9PEZI</name>
<feature type="compositionally biased region" description="Low complexity" evidence="1">
    <location>
        <begin position="176"/>
        <end position="185"/>
    </location>
</feature>
<feature type="chain" id="PRO_5046181434" evidence="2">
    <location>
        <begin position="18"/>
        <end position="212"/>
    </location>
</feature>
<keyword evidence="4" id="KW-1185">Reference proteome</keyword>
<feature type="signal peptide" evidence="2">
    <location>
        <begin position="1"/>
        <end position="17"/>
    </location>
</feature>
<accession>A0ABQ0GQJ8</accession>
<dbReference type="EMBL" id="BAAFSV010000006">
    <property type="protein sequence ID" value="GAB1320016.1"/>
    <property type="molecule type" value="Genomic_DNA"/>
</dbReference>
<feature type="compositionally biased region" description="Low complexity" evidence="1">
    <location>
        <begin position="153"/>
        <end position="169"/>
    </location>
</feature>
<evidence type="ECO:0000256" key="2">
    <source>
        <dbReference type="SAM" id="SignalP"/>
    </source>
</evidence>
<reference evidence="3 4" key="1">
    <citation type="submission" date="2024-09" db="EMBL/GenBank/DDBJ databases">
        <title>Itraconazole resistance in Madurella fahalii resulting from another homologue of gene encoding cytochrome P450 14-alpha sterol demethylase (CYP51).</title>
        <authorList>
            <person name="Yoshioka I."/>
            <person name="Fahal A.H."/>
            <person name="Kaneko S."/>
            <person name="Yaguchi T."/>
        </authorList>
    </citation>
    <scope>NUCLEOTIDE SEQUENCE [LARGE SCALE GENOMIC DNA]</scope>
    <source>
        <strain evidence="3 4">IFM 68171</strain>
    </source>
</reference>
<feature type="compositionally biased region" description="Low complexity" evidence="1">
    <location>
        <begin position="126"/>
        <end position="138"/>
    </location>
</feature>
<dbReference type="Proteomes" id="UP001628179">
    <property type="component" value="Unassembled WGS sequence"/>
</dbReference>
<feature type="region of interest" description="Disordered" evidence="1">
    <location>
        <begin position="116"/>
        <end position="189"/>
    </location>
</feature>
<gene>
    <name evidence="3" type="ORF">MFIFM68171_10226</name>
</gene>